<comment type="caution">
    <text evidence="1">The sequence shown here is derived from an EMBL/GenBank/DDBJ whole genome shotgun (WGS) entry which is preliminary data.</text>
</comment>
<organism evidence="1 2">
    <name type="scientific">Dreissena polymorpha</name>
    <name type="common">Zebra mussel</name>
    <name type="synonym">Mytilus polymorpha</name>
    <dbReference type="NCBI Taxonomy" id="45954"/>
    <lineage>
        <taxon>Eukaryota</taxon>
        <taxon>Metazoa</taxon>
        <taxon>Spiralia</taxon>
        <taxon>Lophotrochozoa</taxon>
        <taxon>Mollusca</taxon>
        <taxon>Bivalvia</taxon>
        <taxon>Autobranchia</taxon>
        <taxon>Heteroconchia</taxon>
        <taxon>Euheterodonta</taxon>
        <taxon>Imparidentia</taxon>
        <taxon>Neoheterodontei</taxon>
        <taxon>Myida</taxon>
        <taxon>Dreissenoidea</taxon>
        <taxon>Dreissenidae</taxon>
        <taxon>Dreissena</taxon>
    </lineage>
</organism>
<evidence type="ECO:0000313" key="1">
    <source>
        <dbReference type="EMBL" id="KAH3696741.1"/>
    </source>
</evidence>
<gene>
    <name evidence="1" type="ORF">DPMN_084217</name>
</gene>
<reference evidence="1" key="2">
    <citation type="submission" date="2020-11" db="EMBL/GenBank/DDBJ databases">
        <authorList>
            <person name="McCartney M.A."/>
            <person name="Auch B."/>
            <person name="Kono T."/>
            <person name="Mallez S."/>
            <person name="Becker A."/>
            <person name="Gohl D.M."/>
            <person name="Silverstein K.A.T."/>
            <person name="Koren S."/>
            <person name="Bechman K.B."/>
            <person name="Herman A."/>
            <person name="Abrahante J.E."/>
            <person name="Garbe J."/>
        </authorList>
    </citation>
    <scope>NUCLEOTIDE SEQUENCE</scope>
    <source>
        <strain evidence="1">Duluth1</strain>
        <tissue evidence="1">Whole animal</tissue>
    </source>
</reference>
<keyword evidence="2" id="KW-1185">Reference proteome</keyword>
<reference evidence="1" key="1">
    <citation type="journal article" date="2019" name="bioRxiv">
        <title>The Genome of the Zebra Mussel, Dreissena polymorpha: A Resource for Invasive Species Research.</title>
        <authorList>
            <person name="McCartney M.A."/>
            <person name="Auch B."/>
            <person name="Kono T."/>
            <person name="Mallez S."/>
            <person name="Zhang Y."/>
            <person name="Obille A."/>
            <person name="Becker A."/>
            <person name="Abrahante J.E."/>
            <person name="Garbe J."/>
            <person name="Badalamenti J.P."/>
            <person name="Herman A."/>
            <person name="Mangelson H."/>
            <person name="Liachko I."/>
            <person name="Sullivan S."/>
            <person name="Sone E.D."/>
            <person name="Koren S."/>
            <person name="Silverstein K.A.T."/>
            <person name="Beckman K.B."/>
            <person name="Gohl D.M."/>
        </authorList>
    </citation>
    <scope>NUCLEOTIDE SEQUENCE</scope>
    <source>
        <strain evidence="1">Duluth1</strain>
        <tissue evidence="1">Whole animal</tissue>
    </source>
</reference>
<protein>
    <submittedName>
        <fullName evidence="1">Uncharacterized protein</fullName>
    </submittedName>
</protein>
<accession>A0A9D4BBU4</accession>
<name>A0A9D4BBU4_DREPO</name>
<dbReference type="EMBL" id="JAIWYP010000016">
    <property type="protein sequence ID" value="KAH3696741.1"/>
    <property type="molecule type" value="Genomic_DNA"/>
</dbReference>
<sequence>MLRSHEHRPESVSLPSQEYLQEHPEKKVILKYTFSAFIGCQSSYQQLESEG</sequence>
<dbReference type="AlphaFoldDB" id="A0A9D4BBU4"/>
<proteinExistence type="predicted"/>
<dbReference type="Proteomes" id="UP000828390">
    <property type="component" value="Unassembled WGS sequence"/>
</dbReference>
<evidence type="ECO:0000313" key="2">
    <source>
        <dbReference type="Proteomes" id="UP000828390"/>
    </source>
</evidence>